<dbReference type="Pfam" id="PF07707">
    <property type="entry name" value="BACK"/>
    <property type="match status" value="1"/>
</dbReference>
<dbReference type="InterPro" id="IPR006652">
    <property type="entry name" value="Kelch_1"/>
</dbReference>
<dbReference type="Pfam" id="PF00651">
    <property type="entry name" value="BTB"/>
    <property type="match status" value="1"/>
</dbReference>
<evidence type="ECO:0000256" key="1">
    <source>
        <dbReference type="ARBA" id="ARBA00022441"/>
    </source>
</evidence>
<evidence type="ECO:0000259" key="3">
    <source>
        <dbReference type="PROSITE" id="PS50097"/>
    </source>
</evidence>
<dbReference type="Gene3D" id="2.120.10.80">
    <property type="entry name" value="Kelch-type beta propeller"/>
    <property type="match status" value="1"/>
</dbReference>
<keyword evidence="5" id="KW-1185">Reference proteome</keyword>
<dbReference type="InterPro" id="IPR011705">
    <property type="entry name" value="BACK"/>
</dbReference>
<keyword evidence="1" id="KW-0880">Kelch repeat</keyword>
<dbReference type="AlphaFoldDB" id="A0AA88Y0L8"/>
<dbReference type="Gene3D" id="3.30.710.10">
    <property type="entry name" value="Potassium Channel Kv1.1, Chain A"/>
    <property type="match status" value="1"/>
</dbReference>
<evidence type="ECO:0000313" key="4">
    <source>
        <dbReference type="EMBL" id="KAK3090484.1"/>
    </source>
</evidence>
<dbReference type="InterPro" id="IPR015915">
    <property type="entry name" value="Kelch-typ_b-propeller"/>
</dbReference>
<dbReference type="SMART" id="SM00875">
    <property type="entry name" value="BACK"/>
    <property type="match status" value="1"/>
</dbReference>
<feature type="domain" description="BTB" evidence="3">
    <location>
        <begin position="34"/>
        <end position="101"/>
    </location>
</feature>
<accession>A0AA88Y0L8</accession>
<gene>
    <name evidence="4" type="ORF">FSP39_012212</name>
</gene>
<keyword evidence="2" id="KW-0677">Repeat</keyword>
<dbReference type="PROSITE" id="PS50097">
    <property type="entry name" value="BTB"/>
    <property type="match status" value="1"/>
</dbReference>
<protein>
    <recommendedName>
        <fullName evidence="3">BTB domain-containing protein</fullName>
    </recommendedName>
</protein>
<dbReference type="InterPro" id="IPR011333">
    <property type="entry name" value="SKP1/BTB/POZ_sf"/>
</dbReference>
<reference evidence="4" key="1">
    <citation type="submission" date="2019-08" db="EMBL/GenBank/DDBJ databases">
        <title>The improved chromosome-level genome for the pearl oyster Pinctada fucata martensii using PacBio sequencing and Hi-C.</title>
        <authorList>
            <person name="Zheng Z."/>
        </authorList>
    </citation>
    <scope>NUCLEOTIDE SEQUENCE</scope>
    <source>
        <strain evidence="4">ZZ-2019</strain>
        <tissue evidence="4">Adductor muscle</tissue>
    </source>
</reference>
<name>A0AA88Y0L8_PINIB</name>
<comment type="caution">
    <text evidence="4">The sequence shown here is derived from an EMBL/GenBank/DDBJ whole genome shotgun (WGS) entry which is preliminary data.</text>
</comment>
<dbReference type="FunFam" id="1.25.40.420:FF:000001">
    <property type="entry name" value="Kelch-like family member 12"/>
    <property type="match status" value="1"/>
</dbReference>
<dbReference type="InterPro" id="IPR000210">
    <property type="entry name" value="BTB/POZ_dom"/>
</dbReference>
<dbReference type="PANTHER" id="PTHR45632">
    <property type="entry name" value="LD33804P"/>
    <property type="match status" value="1"/>
</dbReference>
<dbReference type="SMART" id="SM00225">
    <property type="entry name" value="BTB"/>
    <property type="match status" value="1"/>
</dbReference>
<dbReference type="PANTHER" id="PTHR45632:SF30">
    <property type="entry name" value="BTB DOMAIN-CONTAINING PROTEIN"/>
    <property type="match status" value="1"/>
</dbReference>
<dbReference type="Pfam" id="PF24681">
    <property type="entry name" value="Kelch_KLHDC2_KLHL20_DRC7"/>
    <property type="match status" value="1"/>
</dbReference>
<dbReference type="EMBL" id="VSWD01000010">
    <property type="protein sequence ID" value="KAK3090484.1"/>
    <property type="molecule type" value="Genomic_DNA"/>
</dbReference>
<dbReference type="SUPFAM" id="SSF117281">
    <property type="entry name" value="Kelch motif"/>
    <property type="match status" value="1"/>
</dbReference>
<dbReference type="Proteomes" id="UP001186944">
    <property type="component" value="Unassembled WGS sequence"/>
</dbReference>
<sequence length="572" mass="65211">MDAVPAGLDDEWLVKYVDSLCEGLLQQYTSQQYTDATIRVDDKVFQCHRVVLSAMSPYFDAMFSSGMRETEENIVTLQGTDAVTFDKILSFIYGRKYVIDVECVSSLLQTSVMLQIKCLQEQCEEFMITKVDTENCIGTWKLANGHGCHYLAHKAYRFILHYFNDIRKTEDFAALDLDELLTIIQDNDLNVKREEDVCDAVFQWITFNNEQRTKHLPNLVENLRFPLVQPEYLIEVVERFPDILNDQICREVLEEAKRYHLLPARRQDFVSSRLVYRNYDDFEEVIICIGGSDSTKSSSRDVLCYSTKNRQWHHLCPMPYDPGVEFAVCSYGNAIFVSGGSSNMNGMMYFVSTQNKWGMREPMLLGRRRHAMVSVGDSLYVLGGYNDEEDDCQFRTLLSVERFTIGSEKWEDAGYLSIPIRSASAAVDKDKIYLFGGVTSSDCDTKVIQCFDTRQKTCSRIGELPVYCRLSTALSCMQNILIVCPTGHVLSFSEGVIKEFGKISGFERYSFGAVILSNTILILGGTDSNEPVDEFISFDMDKKSASLTGEYMPVPMFDFGCLKTVINKKHMR</sequence>
<evidence type="ECO:0000256" key="2">
    <source>
        <dbReference type="ARBA" id="ARBA00022737"/>
    </source>
</evidence>
<dbReference type="Gene3D" id="1.25.40.420">
    <property type="match status" value="1"/>
</dbReference>
<dbReference type="SMART" id="SM00612">
    <property type="entry name" value="Kelch"/>
    <property type="match status" value="4"/>
</dbReference>
<dbReference type="SUPFAM" id="SSF54695">
    <property type="entry name" value="POZ domain"/>
    <property type="match status" value="1"/>
</dbReference>
<proteinExistence type="predicted"/>
<organism evidence="4 5">
    <name type="scientific">Pinctada imbricata</name>
    <name type="common">Atlantic pearl-oyster</name>
    <name type="synonym">Pinctada martensii</name>
    <dbReference type="NCBI Taxonomy" id="66713"/>
    <lineage>
        <taxon>Eukaryota</taxon>
        <taxon>Metazoa</taxon>
        <taxon>Spiralia</taxon>
        <taxon>Lophotrochozoa</taxon>
        <taxon>Mollusca</taxon>
        <taxon>Bivalvia</taxon>
        <taxon>Autobranchia</taxon>
        <taxon>Pteriomorphia</taxon>
        <taxon>Pterioida</taxon>
        <taxon>Pterioidea</taxon>
        <taxon>Pteriidae</taxon>
        <taxon>Pinctada</taxon>
    </lineage>
</organism>
<evidence type="ECO:0000313" key="5">
    <source>
        <dbReference type="Proteomes" id="UP001186944"/>
    </source>
</evidence>
<dbReference type="Pfam" id="PF01344">
    <property type="entry name" value="Kelch_1"/>
    <property type="match status" value="1"/>
</dbReference>